<protein>
    <submittedName>
        <fullName evidence="1">LmbE family protein</fullName>
    </submittedName>
</protein>
<reference evidence="1 2" key="1">
    <citation type="journal article" date="2015" name="Nature">
        <title>rRNA introns, odd ribosomes, and small enigmatic genomes across a large radiation of phyla.</title>
        <authorList>
            <person name="Brown C.T."/>
            <person name="Hug L.A."/>
            <person name="Thomas B.C."/>
            <person name="Sharon I."/>
            <person name="Castelle C.J."/>
            <person name="Singh A."/>
            <person name="Wilkins M.J."/>
            <person name="Williams K.H."/>
            <person name="Banfield J.F."/>
        </authorList>
    </citation>
    <scope>NUCLEOTIDE SEQUENCE [LARGE SCALE GENOMIC DNA]</scope>
</reference>
<dbReference type="AlphaFoldDB" id="A0A0G1JM34"/>
<dbReference type="SUPFAM" id="SSF102588">
    <property type="entry name" value="LmbE-like"/>
    <property type="match status" value="1"/>
</dbReference>
<organism evidence="1 2">
    <name type="scientific">Candidatus Collierbacteria bacterium GW2011_GWB1_44_6</name>
    <dbReference type="NCBI Taxonomy" id="1618384"/>
    <lineage>
        <taxon>Bacteria</taxon>
        <taxon>Candidatus Collieribacteriota</taxon>
    </lineage>
</organism>
<name>A0A0G1JM34_9BACT</name>
<dbReference type="STRING" id="1618384.UW68_C0037G0002"/>
<dbReference type="PANTHER" id="PTHR12993">
    <property type="entry name" value="N-ACETYLGLUCOSAMINYL-PHOSPHATIDYLINOSITOL DE-N-ACETYLASE-RELATED"/>
    <property type="match status" value="1"/>
</dbReference>
<evidence type="ECO:0000313" key="1">
    <source>
        <dbReference type="EMBL" id="KKT72435.1"/>
    </source>
</evidence>
<dbReference type="GO" id="GO:0016811">
    <property type="term" value="F:hydrolase activity, acting on carbon-nitrogen (but not peptide) bonds, in linear amides"/>
    <property type="evidence" value="ECO:0007669"/>
    <property type="project" value="TreeGrafter"/>
</dbReference>
<comment type="caution">
    <text evidence="1">The sequence shown here is derived from an EMBL/GenBank/DDBJ whole genome shotgun (WGS) entry which is preliminary data.</text>
</comment>
<dbReference type="InterPro" id="IPR024078">
    <property type="entry name" value="LmbE-like_dom_sf"/>
</dbReference>
<sequence>MKSNDSLLEIITNKKMLVVFPHPDDESVMAGGLIQRAMAGGYQVTVLTLTEGGRGKIHISGRGRSSAEIRRQEMASAMSRLGVSDWIMWKFDDGKLRRTMRWRERLSKFVSETSPGLVVTYDLSGVSGHPDHISLSLEVFRTLKRIKNKKIKLLWVSFAGGNKGRMVDMRVDGYLQKPKLRRLPAALPLLAEIAPKRRPS</sequence>
<proteinExistence type="predicted"/>
<evidence type="ECO:0000313" key="2">
    <source>
        <dbReference type="Proteomes" id="UP000034835"/>
    </source>
</evidence>
<gene>
    <name evidence="1" type="ORF">UW68_C0037G0002</name>
</gene>
<dbReference type="Proteomes" id="UP000034835">
    <property type="component" value="Unassembled WGS sequence"/>
</dbReference>
<dbReference type="InterPro" id="IPR003737">
    <property type="entry name" value="GlcNAc_PI_deacetylase-related"/>
</dbReference>
<dbReference type="Pfam" id="PF02585">
    <property type="entry name" value="PIG-L"/>
    <property type="match status" value="1"/>
</dbReference>
<dbReference type="Gene3D" id="3.40.50.10320">
    <property type="entry name" value="LmbE-like"/>
    <property type="match status" value="1"/>
</dbReference>
<dbReference type="EMBL" id="LCJG01000037">
    <property type="protein sequence ID" value="KKT72435.1"/>
    <property type="molecule type" value="Genomic_DNA"/>
</dbReference>
<dbReference type="PANTHER" id="PTHR12993:SF11">
    <property type="entry name" value="N-ACETYLGLUCOSAMINYL-PHOSPHATIDYLINOSITOL DE-N-ACETYLASE"/>
    <property type="match status" value="1"/>
</dbReference>
<accession>A0A0G1JM34</accession>